<dbReference type="Gene3D" id="3.10.450.50">
    <property type="match status" value="1"/>
</dbReference>
<evidence type="ECO:0000259" key="1">
    <source>
        <dbReference type="Pfam" id="PF12680"/>
    </source>
</evidence>
<evidence type="ECO:0000313" key="3">
    <source>
        <dbReference type="Proteomes" id="UP000637643"/>
    </source>
</evidence>
<dbReference type="EMBL" id="BMKR01000054">
    <property type="protein sequence ID" value="GGG11638.1"/>
    <property type="molecule type" value="Genomic_DNA"/>
</dbReference>
<name>A0A917D5N5_9BACL</name>
<accession>A0A917D5N5</accession>
<dbReference type="InterPro" id="IPR032710">
    <property type="entry name" value="NTF2-like_dom_sf"/>
</dbReference>
<sequence>MINEANKEIIGHYIEAYNSFDIEGIVKLLHKDIVFRNLSNGEVNTETTGIHEFRQLAEKSSEIFSSRRQTIVNYSAIDDKVEVQIDYEAVLAVDLPNGLKAGDKLQLEGKSVFRIKEGKIALIEDYS</sequence>
<keyword evidence="3" id="KW-1185">Reference proteome</keyword>
<dbReference type="AlphaFoldDB" id="A0A917D5N5"/>
<proteinExistence type="predicted"/>
<organism evidence="2 3">
    <name type="scientific">Paenibacillus albidus</name>
    <dbReference type="NCBI Taxonomy" id="2041023"/>
    <lineage>
        <taxon>Bacteria</taxon>
        <taxon>Bacillati</taxon>
        <taxon>Bacillota</taxon>
        <taxon>Bacilli</taxon>
        <taxon>Bacillales</taxon>
        <taxon>Paenibacillaceae</taxon>
        <taxon>Paenibacillus</taxon>
    </lineage>
</organism>
<feature type="domain" description="SnoaL-like" evidence="1">
    <location>
        <begin position="12"/>
        <end position="122"/>
    </location>
</feature>
<gene>
    <name evidence="2" type="ORF">GCM10010912_65090</name>
</gene>
<reference evidence="2" key="2">
    <citation type="submission" date="2020-09" db="EMBL/GenBank/DDBJ databases">
        <authorList>
            <person name="Sun Q."/>
            <person name="Zhou Y."/>
        </authorList>
    </citation>
    <scope>NUCLEOTIDE SEQUENCE</scope>
    <source>
        <strain evidence="2">CGMCC 1.16134</strain>
    </source>
</reference>
<reference evidence="2" key="1">
    <citation type="journal article" date="2014" name="Int. J. Syst. Evol. Microbiol.">
        <title>Complete genome sequence of Corynebacterium casei LMG S-19264T (=DSM 44701T), isolated from a smear-ripened cheese.</title>
        <authorList>
            <consortium name="US DOE Joint Genome Institute (JGI-PGF)"/>
            <person name="Walter F."/>
            <person name="Albersmeier A."/>
            <person name="Kalinowski J."/>
            <person name="Ruckert C."/>
        </authorList>
    </citation>
    <scope>NUCLEOTIDE SEQUENCE</scope>
    <source>
        <strain evidence="2">CGMCC 1.16134</strain>
    </source>
</reference>
<dbReference type="Pfam" id="PF12680">
    <property type="entry name" value="SnoaL_2"/>
    <property type="match status" value="1"/>
</dbReference>
<protein>
    <recommendedName>
        <fullName evidence="1">SnoaL-like domain-containing protein</fullName>
    </recommendedName>
</protein>
<comment type="caution">
    <text evidence="2">The sequence shown here is derived from an EMBL/GenBank/DDBJ whole genome shotgun (WGS) entry which is preliminary data.</text>
</comment>
<dbReference type="RefSeq" id="WP_189032149.1">
    <property type="nucleotide sequence ID" value="NZ_BMKR01000054.1"/>
</dbReference>
<dbReference type="SUPFAM" id="SSF54427">
    <property type="entry name" value="NTF2-like"/>
    <property type="match status" value="1"/>
</dbReference>
<dbReference type="InterPro" id="IPR037401">
    <property type="entry name" value="SnoaL-like"/>
</dbReference>
<evidence type="ECO:0000313" key="2">
    <source>
        <dbReference type="EMBL" id="GGG11638.1"/>
    </source>
</evidence>
<dbReference type="Proteomes" id="UP000637643">
    <property type="component" value="Unassembled WGS sequence"/>
</dbReference>